<dbReference type="Proteomes" id="UP001359559">
    <property type="component" value="Unassembled WGS sequence"/>
</dbReference>
<dbReference type="AlphaFoldDB" id="A0AAN9KJ07"/>
<proteinExistence type="predicted"/>
<reference evidence="1 2" key="1">
    <citation type="submission" date="2024-01" db="EMBL/GenBank/DDBJ databases">
        <title>The genomes of 5 underutilized Papilionoideae crops provide insights into root nodulation and disease resistance.</title>
        <authorList>
            <person name="Yuan L."/>
        </authorList>
    </citation>
    <scope>NUCLEOTIDE SEQUENCE [LARGE SCALE GENOMIC DNA]</scope>
    <source>
        <strain evidence="1">LY-2023</strain>
        <tissue evidence="1">Leaf</tissue>
    </source>
</reference>
<name>A0AAN9KJ07_CLITE</name>
<organism evidence="1 2">
    <name type="scientific">Clitoria ternatea</name>
    <name type="common">Butterfly pea</name>
    <dbReference type="NCBI Taxonomy" id="43366"/>
    <lineage>
        <taxon>Eukaryota</taxon>
        <taxon>Viridiplantae</taxon>
        <taxon>Streptophyta</taxon>
        <taxon>Embryophyta</taxon>
        <taxon>Tracheophyta</taxon>
        <taxon>Spermatophyta</taxon>
        <taxon>Magnoliopsida</taxon>
        <taxon>eudicotyledons</taxon>
        <taxon>Gunneridae</taxon>
        <taxon>Pentapetalae</taxon>
        <taxon>rosids</taxon>
        <taxon>fabids</taxon>
        <taxon>Fabales</taxon>
        <taxon>Fabaceae</taxon>
        <taxon>Papilionoideae</taxon>
        <taxon>50 kb inversion clade</taxon>
        <taxon>NPAAA clade</taxon>
        <taxon>indigoferoid/millettioid clade</taxon>
        <taxon>Phaseoleae</taxon>
        <taxon>Clitoria</taxon>
    </lineage>
</organism>
<sequence>MVSKFSFEERNDPKVAFVTNPFPFGHSFFNQASMAAAYMKKRFLNLPPLHASIYNPSSFLFMHSIIAHLWRLAKLEKKLDSLCISLLDGCSSLGIVEHMLQWKPVPLLFIFGEFTLQFSSSCKMFTLKILMATKEEKTEALHLKSAKEAKFKASNNANRAQHLAPNVTGVPMHLLSIRTFSLSL</sequence>
<evidence type="ECO:0000313" key="2">
    <source>
        <dbReference type="Proteomes" id="UP001359559"/>
    </source>
</evidence>
<evidence type="ECO:0000313" key="1">
    <source>
        <dbReference type="EMBL" id="KAK7317336.1"/>
    </source>
</evidence>
<gene>
    <name evidence="1" type="ORF">RJT34_01473</name>
</gene>
<comment type="caution">
    <text evidence="1">The sequence shown here is derived from an EMBL/GenBank/DDBJ whole genome shotgun (WGS) entry which is preliminary data.</text>
</comment>
<accession>A0AAN9KJ07</accession>
<dbReference type="EMBL" id="JAYKXN010000001">
    <property type="protein sequence ID" value="KAK7317336.1"/>
    <property type="molecule type" value="Genomic_DNA"/>
</dbReference>
<protein>
    <submittedName>
        <fullName evidence="1">Uncharacterized protein</fullName>
    </submittedName>
</protein>
<keyword evidence="2" id="KW-1185">Reference proteome</keyword>